<gene>
    <name evidence="4" type="ORF">LX83_005866</name>
</gene>
<dbReference type="AlphaFoldDB" id="A0AAE3GIT7"/>
<evidence type="ECO:0000313" key="5">
    <source>
        <dbReference type="Proteomes" id="UP001206128"/>
    </source>
</evidence>
<dbReference type="Proteomes" id="UP001206128">
    <property type="component" value="Unassembled WGS sequence"/>
</dbReference>
<evidence type="ECO:0000256" key="3">
    <source>
        <dbReference type="SAM" id="MobiDB-lite"/>
    </source>
</evidence>
<dbReference type="InterPro" id="IPR023365">
    <property type="entry name" value="Sortase_dom-sf"/>
</dbReference>
<feature type="compositionally biased region" description="Pro residues" evidence="3">
    <location>
        <begin position="1"/>
        <end position="20"/>
    </location>
</feature>
<feature type="region of interest" description="Disordered" evidence="3">
    <location>
        <begin position="222"/>
        <end position="245"/>
    </location>
</feature>
<proteinExistence type="predicted"/>
<organism evidence="4 5">
    <name type="scientific">Goodfellowiella coeruleoviolacea</name>
    <dbReference type="NCBI Taxonomy" id="334858"/>
    <lineage>
        <taxon>Bacteria</taxon>
        <taxon>Bacillati</taxon>
        <taxon>Actinomycetota</taxon>
        <taxon>Actinomycetes</taxon>
        <taxon>Pseudonocardiales</taxon>
        <taxon>Pseudonocardiaceae</taxon>
        <taxon>Goodfellowiella</taxon>
    </lineage>
</organism>
<keyword evidence="1" id="KW-0378">Hydrolase</keyword>
<evidence type="ECO:0000256" key="2">
    <source>
        <dbReference type="PIRSR" id="PIRSR605754-1"/>
    </source>
</evidence>
<dbReference type="SUPFAM" id="SSF63817">
    <property type="entry name" value="Sortase"/>
    <property type="match status" value="2"/>
</dbReference>
<reference evidence="4" key="1">
    <citation type="submission" date="2022-06" db="EMBL/GenBank/DDBJ databases">
        <title>Genomic Encyclopedia of Archaeal and Bacterial Type Strains, Phase II (KMG-II): from individual species to whole genera.</title>
        <authorList>
            <person name="Goeker M."/>
        </authorList>
    </citation>
    <scope>NUCLEOTIDE SEQUENCE</scope>
    <source>
        <strain evidence="4">DSM 43935</strain>
    </source>
</reference>
<dbReference type="InterPro" id="IPR005754">
    <property type="entry name" value="Sortase"/>
</dbReference>
<feature type="compositionally biased region" description="Pro residues" evidence="3">
    <location>
        <begin position="67"/>
        <end position="85"/>
    </location>
</feature>
<dbReference type="InterPro" id="IPR042003">
    <property type="entry name" value="Sortase_E"/>
</dbReference>
<feature type="region of interest" description="Disordered" evidence="3">
    <location>
        <begin position="1"/>
        <end position="194"/>
    </location>
</feature>
<keyword evidence="5" id="KW-1185">Reference proteome</keyword>
<sequence>MSYDPPLPGRDTPDGPPPRGARPYVQSLASTPRPPAQAPAAGPSADATRRTGQPAEHRAPAGQLPQAPRPRPRSTPPTGPFPPAGAPGLTSARPGPTRQVPPAGNPRSRQPGPQPPTGSNPAGQAAEAPADLTVPVRRPGGLPGGTPPMPPPPHARRHQGRPNPVPGPPLPVRTTGRQAAPATALAEAPTQVIPKLVDKPAEPAATENALADLDTEVGLRADQSDTAQSDADLAEADDTGGRLAPAADGPLRKSVRTLGELLVTAGLVMLLFVVYEVYVTDWMSAGKQDEATSALDNEWATVDNDNGQERTAHYNLADGQGFAKLYIPGFGTDYQFTIVEGTTDRDLEIGPGHYKGTALPGEPGNFAVAGHRVGKGSPFNDLDMLNSCDAVVIETRSDWFVYRVLPKADEEADWASGKGSTDPRCAQVKPLKDASAPNGGPYARTVGQEIVSPSQGEVIEPVPYYSGQLPAGQQVSLLTLTTCHPRFSNRQRLIIHGVLVKQWQKDPAKPNELPQELKEQ</sequence>
<dbReference type="Gene3D" id="2.40.260.10">
    <property type="entry name" value="Sortase"/>
    <property type="match status" value="1"/>
</dbReference>
<comment type="caution">
    <text evidence="4">The sequence shown here is derived from an EMBL/GenBank/DDBJ whole genome shotgun (WGS) entry which is preliminary data.</text>
</comment>
<name>A0AAE3GIT7_9PSEU</name>
<feature type="active site" description="Acyl-thioester intermediate" evidence="2">
    <location>
        <position position="483"/>
    </location>
</feature>
<dbReference type="CDD" id="cd05830">
    <property type="entry name" value="Sortase_E"/>
    <property type="match status" value="1"/>
</dbReference>
<dbReference type="EMBL" id="JAMTCK010000016">
    <property type="protein sequence ID" value="MCP2168986.1"/>
    <property type="molecule type" value="Genomic_DNA"/>
</dbReference>
<evidence type="ECO:0000256" key="1">
    <source>
        <dbReference type="ARBA" id="ARBA00022801"/>
    </source>
</evidence>
<dbReference type="GO" id="GO:0016787">
    <property type="term" value="F:hydrolase activity"/>
    <property type="evidence" value="ECO:0007669"/>
    <property type="project" value="UniProtKB-KW"/>
</dbReference>
<accession>A0AAE3GIT7</accession>
<protein>
    <submittedName>
        <fullName evidence="4">LPXTG-site transpeptidase (Sortase) family protein</fullName>
    </submittedName>
</protein>
<dbReference type="NCBIfam" id="NF033747">
    <property type="entry name" value="class_E_sortase"/>
    <property type="match status" value="1"/>
</dbReference>
<feature type="active site" description="Proton donor/acceptor" evidence="2">
    <location>
        <position position="371"/>
    </location>
</feature>
<evidence type="ECO:0000313" key="4">
    <source>
        <dbReference type="EMBL" id="MCP2168986.1"/>
    </source>
</evidence>
<feature type="compositionally biased region" description="Low complexity" evidence="3">
    <location>
        <begin position="172"/>
        <end position="190"/>
    </location>
</feature>
<dbReference type="InterPro" id="IPR053465">
    <property type="entry name" value="Sortase_Class_E"/>
</dbReference>
<dbReference type="Pfam" id="PF04203">
    <property type="entry name" value="Sortase"/>
    <property type="match status" value="1"/>
</dbReference>